<sequence length="79" mass="9481">MDKEFNEQFEALIEKYTELLTGKSDRQLNEKIEKWALYTYISKTMPSLVKHWNGLYPDAKDAMKEIIMEIKQLNEEHRS</sequence>
<dbReference type="RefSeq" id="WP_114746078.1">
    <property type="nucleotide sequence ID" value="NZ_QQAY01000008.1"/>
</dbReference>
<evidence type="ECO:0000313" key="2">
    <source>
        <dbReference type="Proteomes" id="UP000255326"/>
    </source>
</evidence>
<gene>
    <name evidence="1" type="ORF">DFR59_10866</name>
</gene>
<accession>A0A370GDW2</accession>
<comment type="caution">
    <text evidence="1">The sequence shown here is derived from an EMBL/GenBank/DDBJ whole genome shotgun (WGS) entry which is preliminary data.</text>
</comment>
<dbReference type="Proteomes" id="UP000255326">
    <property type="component" value="Unassembled WGS sequence"/>
</dbReference>
<organism evidence="1 2">
    <name type="scientific">Falsibacillus pallidus</name>
    <dbReference type="NCBI Taxonomy" id="493781"/>
    <lineage>
        <taxon>Bacteria</taxon>
        <taxon>Bacillati</taxon>
        <taxon>Bacillota</taxon>
        <taxon>Bacilli</taxon>
        <taxon>Bacillales</taxon>
        <taxon>Bacillaceae</taxon>
        <taxon>Falsibacillus</taxon>
    </lineage>
</organism>
<dbReference type="InterPro" id="IPR020393">
    <property type="entry name" value="Uncharacterised_YusU"/>
</dbReference>
<evidence type="ECO:0000313" key="1">
    <source>
        <dbReference type="EMBL" id="RDI41416.1"/>
    </source>
</evidence>
<proteinExistence type="predicted"/>
<dbReference type="Pfam" id="PF10835">
    <property type="entry name" value="DUF2573"/>
    <property type="match status" value="1"/>
</dbReference>
<name>A0A370GDW2_9BACI</name>
<dbReference type="EMBL" id="QQAY01000008">
    <property type="protein sequence ID" value="RDI41416.1"/>
    <property type="molecule type" value="Genomic_DNA"/>
</dbReference>
<protein>
    <submittedName>
        <fullName evidence="1">Uncharacterized protein DUF2573</fullName>
    </submittedName>
</protein>
<dbReference type="AlphaFoldDB" id="A0A370GDW2"/>
<keyword evidence="2" id="KW-1185">Reference proteome</keyword>
<dbReference type="OrthoDB" id="2619783at2"/>
<reference evidence="1 2" key="1">
    <citation type="submission" date="2018-07" db="EMBL/GenBank/DDBJ databases">
        <title>Genomic Encyclopedia of Type Strains, Phase IV (KMG-IV): sequencing the most valuable type-strain genomes for metagenomic binning, comparative biology and taxonomic classification.</title>
        <authorList>
            <person name="Goeker M."/>
        </authorList>
    </citation>
    <scope>NUCLEOTIDE SEQUENCE [LARGE SCALE GENOMIC DNA]</scope>
    <source>
        <strain evidence="1 2">DSM 25281</strain>
    </source>
</reference>